<dbReference type="EMBL" id="KQ964251">
    <property type="protein sequence ID" value="KXJ90845.1"/>
    <property type="molecule type" value="Genomic_DNA"/>
</dbReference>
<protein>
    <submittedName>
        <fullName evidence="2">Uncharacterized protein</fullName>
    </submittedName>
</protein>
<reference evidence="3" key="1">
    <citation type="submission" date="2016-02" db="EMBL/GenBank/DDBJ databases">
        <title>Draft genome sequence of Microdochium bolleyi, a fungal endophyte of beachgrass.</title>
        <authorList>
            <consortium name="DOE Joint Genome Institute"/>
            <person name="David A.S."/>
            <person name="May G."/>
            <person name="Haridas S."/>
            <person name="Lim J."/>
            <person name="Wang M."/>
            <person name="Labutti K."/>
            <person name="Lipzen A."/>
            <person name="Barry K."/>
            <person name="Grigoriev I.V."/>
        </authorList>
    </citation>
    <scope>NUCLEOTIDE SEQUENCE [LARGE SCALE GENOMIC DNA]</scope>
    <source>
        <strain evidence="3">J235TASD1</strain>
    </source>
</reference>
<keyword evidence="3" id="KW-1185">Reference proteome</keyword>
<dbReference type="Proteomes" id="UP000070501">
    <property type="component" value="Unassembled WGS sequence"/>
</dbReference>
<evidence type="ECO:0000313" key="2">
    <source>
        <dbReference type="EMBL" id="KXJ90845.1"/>
    </source>
</evidence>
<dbReference type="AlphaFoldDB" id="A0A136J0Y4"/>
<evidence type="ECO:0000313" key="3">
    <source>
        <dbReference type="Proteomes" id="UP000070501"/>
    </source>
</evidence>
<feature type="region of interest" description="Disordered" evidence="1">
    <location>
        <begin position="210"/>
        <end position="252"/>
    </location>
</feature>
<sequence length="252" mass="27238">MEILDRHRVQHATLTQAPVRVDGCLRTATAVIDASLRKQPSLTSVLATETGAYFCAQGRRIASVVPGLSQHEPDPPNVTAAQPEGDPSWLPTNQRLRLRVSNTDQTRQHTPSALRHAVRVPAVLMQPRERASGVSRGALVLSKHVPAPAAPAHLNSFCIQGPPRMWRWNHHGSWTDYSSATTTAEEGVVVTPRSVLHMYVDASTGFVAPGPSCGNLPKNAAQSSDSTREHKAANGVSDHHASQLDRRCPTTT</sequence>
<feature type="compositionally biased region" description="Basic and acidic residues" evidence="1">
    <location>
        <begin position="226"/>
        <end position="252"/>
    </location>
</feature>
<feature type="region of interest" description="Disordered" evidence="1">
    <location>
        <begin position="67"/>
        <end position="90"/>
    </location>
</feature>
<accession>A0A136J0Y4</accession>
<evidence type="ECO:0000256" key="1">
    <source>
        <dbReference type="SAM" id="MobiDB-lite"/>
    </source>
</evidence>
<gene>
    <name evidence="2" type="ORF">Micbo1qcDRAFT_225726</name>
</gene>
<name>A0A136J0Y4_9PEZI</name>
<organism evidence="2 3">
    <name type="scientific">Microdochium bolleyi</name>
    <dbReference type="NCBI Taxonomy" id="196109"/>
    <lineage>
        <taxon>Eukaryota</taxon>
        <taxon>Fungi</taxon>
        <taxon>Dikarya</taxon>
        <taxon>Ascomycota</taxon>
        <taxon>Pezizomycotina</taxon>
        <taxon>Sordariomycetes</taxon>
        <taxon>Xylariomycetidae</taxon>
        <taxon>Xylariales</taxon>
        <taxon>Microdochiaceae</taxon>
        <taxon>Microdochium</taxon>
    </lineage>
</organism>
<dbReference type="InParanoid" id="A0A136J0Y4"/>
<proteinExistence type="predicted"/>